<keyword evidence="2" id="KW-0812">Transmembrane</keyword>
<evidence type="ECO:0000313" key="5">
    <source>
        <dbReference type="Proteomes" id="UP001465976"/>
    </source>
</evidence>
<name>A0ABR3EW59_9AGAR</name>
<dbReference type="PANTHER" id="PTHR37994">
    <property type="entry name" value="ARAE_2_N DOMAIN-CONTAINING PROTEIN-RELATED"/>
    <property type="match status" value="1"/>
</dbReference>
<feature type="transmembrane region" description="Helical" evidence="2">
    <location>
        <begin position="106"/>
        <end position="124"/>
    </location>
</feature>
<evidence type="ECO:0000259" key="3">
    <source>
        <dbReference type="Pfam" id="PF10337"/>
    </source>
</evidence>
<sequence>MSKPKGIKESNKEHESSSNGTLNEPKDARSDAAKPNLKPSRFTIPPWIKTNLTSSRQLKVFFKCWLASWVGFVLLAPNTSLRTLGTSAFFSMLAAFFLPPNMPVQLFLFMIATLIGGLLMGWGIGSAAMGAGDAARSKALLQAASAQLQQSPAFQANPSLAQVSAIFNGAFLDTR</sequence>
<feature type="transmembrane region" description="Helical" evidence="2">
    <location>
        <begin position="60"/>
        <end position="77"/>
    </location>
</feature>
<feature type="domain" description="Putative ER transporter 6TM N-terminal" evidence="3">
    <location>
        <begin position="44"/>
        <end position="175"/>
    </location>
</feature>
<gene>
    <name evidence="4" type="ORF">V5O48_014836</name>
</gene>
<evidence type="ECO:0000313" key="4">
    <source>
        <dbReference type="EMBL" id="KAL0567161.1"/>
    </source>
</evidence>
<keyword evidence="2" id="KW-1133">Transmembrane helix</keyword>
<dbReference type="PANTHER" id="PTHR37994:SF3">
    <property type="entry name" value="ER TRANSPORTER 6TM N-TERMINAL DOMAIN-CONTAINING PROTEIN"/>
    <property type="match status" value="1"/>
</dbReference>
<evidence type="ECO:0000256" key="1">
    <source>
        <dbReference type="SAM" id="MobiDB-lite"/>
    </source>
</evidence>
<protein>
    <recommendedName>
        <fullName evidence="3">Putative ER transporter 6TM N-terminal domain-containing protein</fullName>
    </recommendedName>
</protein>
<comment type="caution">
    <text evidence="4">The sequence shown here is derived from an EMBL/GenBank/DDBJ whole genome shotgun (WGS) entry which is preliminary data.</text>
</comment>
<accession>A0ABR3EW59</accession>
<feature type="non-terminal residue" evidence="4">
    <location>
        <position position="175"/>
    </location>
</feature>
<feature type="region of interest" description="Disordered" evidence="1">
    <location>
        <begin position="1"/>
        <end position="38"/>
    </location>
</feature>
<feature type="compositionally biased region" description="Basic and acidic residues" evidence="1">
    <location>
        <begin position="1"/>
        <end position="16"/>
    </location>
</feature>
<proteinExistence type="predicted"/>
<keyword evidence="2" id="KW-0472">Membrane</keyword>
<evidence type="ECO:0000256" key="2">
    <source>
        <dbReference type="SAM" id="Phobius"/>
    </source>
</evidence>
<reference evidence="4 5" key="1">
    <citation type="submission" date="2024-02" db="EMBL/GenBank/DDBJ databases">
        <title>A draft genome for the cacao thread blight pathogen Marasmius crinis-equi.</title>
        <authorList>
            <person name="Cohen S.P."/>
            <person name="Baruah I.K."/>
            <person name="Amoako-Attah I."/>
            <person name="Bukari Y."/>
            <person name="Meinhardt L.W."/>
            <person name="Bailey B.A."/>
        </authorList>
    </citation>
    <scope>NUCLEOTIDE SEQUENCE [LARGE SCALE GENOMIC DNA]</scope>
    <source>
        <strain evidence="4 5">GH-76</strain>
    </source>
</reference>
<dbReference type="Proteomes" id="UP001465976">
    <property type="component" value="Unassembled WGS sequence"/>
</dbReference>
<dbReference type="EMBL" id="JBAHYK010001657">
    <property type="protein sequence ID" value="KAL0567161.1"/>
    <property type="molecule type" value="Genomic_DNA"/>
</dbReference>
<dbReference type="InterPro" id="IPR018823">
    <property type="entry name" value="ArAE_2_N"/>
</dbReference>
<organism evidence="4 5">
    <name type="scientific">Marasmius crinis-equi</name>
    <dbReference type="NCBI Taxonomy" id="585013"/>
    <lineage>
        <taxon>Eukaryota</taxon>
        <taxon>Fungi</taxon>
        <taxon>Dikarya</taxon>
        <taxon>Basidiomycota</taxon>
        <taxon>Agaricomycotina</taxon>
        <taxon>Agaricomycetes</taxon>
        <taxon>Agaricomycetidae</taxon>
        <taxon>Agaricales</taxon>
        <taxon>Marasmiineae</taxon>
        <taxon>Marasmiaceae</taxon>
        <taxon>Marasmius</taxon>
    </lineage>
</organism>
<keyword evidence="5" id="KW-1185">Reference proteome</keyword>
<dbReference type="Pfam" id="PF10337">
    <property type="entry name" value="ArAE_2_N"/>
    <property type="match status" value="1"/>
</dbReference>